<reference evidence="1 2" key="1">
    <citation type="submission" date="2019-07" db="EMBL/GenBank/DDBJ databases">
        <title>Genome sequencing of Bacteroides dorei iSURF_12.</title>
        <authorList>
            <person name="Sevigny J.L."/>
            <person name="Ruoff K.L."/>
            <person name="Price C.E."/>
            <person name="Valls R.A."/>
            <person name="O'Toole G.A."/>
        </authorList>
    </citation>
    <scope>NUCLEOTIDE SEQUENCE [LARGE SCALE GENOMIC DNA]</scope>
    <source>
        <strain evidence="1 2">ANK132K_1B</strain>
    </source>
</reference>
<protein>
    <submittedName>
        <fullName evidence="1">Uncharacterized protein</fullName>
    </submittedName>
</protein>
<gene>
    <name evidence="1" type="ORF">FSA04_15270</name>
</gene>
<name>A0A5C6L156_9BACT</name>
<dbReference type="AlphaFoldDB" id="A0A5C6L156"/>
<comment type="caution">
    <text evidence="1">The sequence shown here is derived from an EMBL/GenBank/DDBJ whole genome shotgun (WGS) entry which is preliminary data.</text>
</comment>
<evidence type="ECO:0000313" key="1">
    <source>
        <dbReference type="EMBL" id="TWV68863.1"/>
    </source>
</evidence>
<sequence length="344" mass="38660">MIVLVKDIPAYAFSSGLNELVFATDQNTAVLSLTVGEKEILSETYIPDASGRITINDLQGLIEPYLATNLIERCSYRITDGSSEQNKNFTVQFCAAESSMPAADFMAGYFLSTLMGEKITAIGRKEFVHLVTTEACPVTATCVYYRDEDGLSTREVSLRQVTDTDKIVTVEVSPELLVKPGFELVRYIIHAGVRTQTFSLDPDAPDVAPVLLFTNSFGCQETVYCTGTHALEPEYVRSTAYTNGMFRNYRIDETKVFKANTGVLTHEMALWLDDLFRSKEIYLLDGTTVGKEVTITESESKRSNDPDHLPFFTFSYRYAQRNHNILQLPRAGRVFDNTFDYTFE</sequence>
<evidence type="ECO:0000313" key="2">
    <source>
        <dbReference type="Proteomes" id="UP000315833"/>
    </source>
</evidence>
<proteinExistence type="predicted"/>
<accession>A0A5C6L156</accession>
<organism evidence="1 2">
    <name type="scientific">Phocaeicola dorei</name>
    <dbReference type="NCBI Taxonomy" id="357276"/>
    <lineage>
        <taxon>Bacteria</taxon>
        <taxon>Pseudomonadati</taxon>
        <taxon>Bacteroidota</taxon>
        <taxon>Bacteroidia</taxon>
        <taxon>Bacteroidales</taxon>
        <taxon>Bacteroidaceae</taxon>
        <taxon>Phocaeicola</taxon>
    </lineage>
</organism>
<dbReference type="RefSeq" id="WP_146265103.1">
    <property type="nucleotide sequence ID" value="NZ_VOIF01000019.1"/>
</dbReference>
<dbReference type="Proteomes" id="UP000315833">
    <property type="component" value="Unassembled WGS sequence"/>
</dbReference>
<dbReference type="EMBL" id="VOIF01000019">
    <property type="protein sequence ID" value="TWV68863.1"/>
    <property type="molecule type" value="Genomic_DNA"/>
</dbReference>